<feature type="region of interest" description="Disordered" evidence="1">
    <location>
        <begin position="82"/>
        <end position="115"/>
    </location>
</feature>
<evidence type="ECO:0000256" key="1">
    <source>
        <dbReference type="SAM" id="MobiDB-lite"/>
    </source>
</evidence>
<accession>A0A919J9U7</accession>
<dbReference type="Proteomes" id="UP000598174">
    <property type="component" value="Unassembled WGS sequence"/>
</dbReference>
<dbReference type="RefSeq" id="WP_203822048.1">
    <property type="nucleotide sequence ID" value="NZ_BAAABP010000015.1"/>
</dbReference>
<proteinExistence type="predicted"/>
<evidence type="ECO:0000313" key="2">
    <source>
        <dbReference type="EMBL" id="GIE15703.1"/>
    </source>
</evidence>
<dbReference type="EMBL" id="BOMM01000070">
    <property type="protein sequence ID" value="GIE15703.1"/>
    <property type="molecule type" value="Genomic_DNA"/>
</dbReference>
<reference evidence="2" key="1">
    <citation type="submission" date="2021-01" db="EMBL/GenBank/DDBJ databases">
        <title>Whole genome shotgun sequence of Actinoplanes ferrugineus NBRC 15555.</title>
        <authorList>
            <person name="Komaki H."/>
            <person name="Tamura T."/>
        </authorList>
    </citation>
    <scope>NUCLEOTIDE SEQUENCE</scope>
    <source>
        <strain evidence="2">NBRC 15555</strain>
    </source>
</reference>
<feature type="compositionally biased region" description="Pro residues" evidence="1">
    <location>
        <begin position="88"/>
        <end position="98"/>
    </location>
</feature>
<protein>
    <submittedName>
        <fullName evidence="2">Uncharacterized protein</fullName>
    </submittedName>
</protein>
<name>A0A919J9U7_9ACTN</name>
<gene>
    <name evidence="2" type="ORF">Afe05nite_75430</name>
</gene>
<sequence>MVTSAADGQIVARHPAAGPDQVVAGPSFVTQRGLAVGDRITLELAGWRVTARIARKWIDAPWAILPVLAPGTPVSDFTVTLARAPTPRHTPGPRPPSPASRSRCAGPGTPPPRPS</sequence>
<feature type="region of interest" description="Disordered" evidence="1">
    <location>
        <begin position="1"/>
        <end position="22"/>
    </location>
</feature>
<organism evidence="2 3">
    <name type="scientific">Paractinoplanes ferrugineus</name>
    <dbReference type="NCBI Taxonomy" id="113564"/>
    <lineage>
        <taxon>Bacteria</taxon>
        <taxon>Bacillati</taxon>
        <taxon>Actinomycetota</taxon>
        <taxon>Actinomycetes</taxon>
        <taxon>Micromonosporales</taxon>
        <taxon>Micromonosporaceae</taxon>
        <taxon>Paractinoplanes</taxon>
    </lineage>
</organism>
<keyword evidence="3" id="KW-1185">Reference proteome</keyword>
<dbReference type="AlphaFoldDB" id="A0A919J9U7"/>
<comment type="caution">
    <text evidence="2">The sequence shown here is derived from an EMBL/GenBank/DDBJ whole genome shotgun (WGS) entry which is preliminary data.</text>
</comment>
<evidence type="ECO:0000313" key="3">
    <source>
        <dbReference type="Proteomes" id="UP000598174"/>
    </source>
</evidence>